<dbReference type="EMBL" id="RCSS01000456">
    <property type="protein sequence ID" value="RVD91633.1"/>
    <property type="molecule type" value="Genomic_DNA"/>
</dbReference>
<gene>
    <name evidence="1" type="ORF">TUBRATIS_19040</name>
</gene>
<dbReference type="AlphaFoldDB" id="A0A437AKB1"/>
<dbReference type="VEuPathDB" id="MicrosporidiaDB:TUBRATIS_19040"/>
<accession>A0A437AKB1</accession>
<keyword evidence="2" id="KW-1185">Reference proteome</keyword>
<protein>
    <submittedName>
        <fullName evidence="1">Uncharacterized protein</fullName>
    </submittedName>
</protein>
<dbReference type="OrthoDB" id="66510at2759"/>
<proteinExistence type="predicted"/>
<comment type="caution">
    <text evidence="1">The sequence shown here is derived from an EMBL/GenBank/DDBJ whole genome shotgun (WGS) entry which is preliminary data.</text>
</comment>
<name>A0A437AKB1_9MICR</name>
<evidence type="ECO:0000313" key="1">
    <source>
        <dbReference type="EMBL" id="RVD91633.1"/>
    </source>
</evidence>
<organism evidence="1 2">
    <name type="scientific">Tubulinosema ratisbonensis</name>
    <dbReference type="NCBI Taxonomy" id="291195"/>
    <lineage>
        <taxon>Eukaryota</taxon>
        <taxon>Fungi</taxon>
        <taxon>Fungi incertae sedis</taxon>
        <taxon>Microsporidia</taxon>
        <taxon>Tubulinosematoidea</taxon>
        <taxon>Tubulinosematidae</taxon>
        <taxon>Tubulinosema</taxon>
    </lineage>
</organism>
<reference evidence="1 2" key="1">
    <citation type="submission" date="2018-10" db="EMBL/GenBank/DDBJ databases">
        <title>Draft genome sequence of the microsporidian Tubulinosema ratisbonensis.</title>
        <authorList>
            <person name="Polonais V."/>
            <person name="Peyretaillade E."/>
            <person name="Niehus S."/>
            <person name="Wawrzyniak I."/>
            <person name="Franchet A."/>
            <person name="Gaspin C."/>
            <person name="Reichstadt M."/>
            <person name="Belser C."/>
            <person name="Labadie K."/>
            <person name="Delbac F."/>
            <person name="Ferrandon D."/>
        </authorList>
    </citation>
    <scope>NUCLEOTIDE SEQUENCE [LARGE SCALE GENOMIC DNA]</scope>
    <source>
        <strain evidence="1 2">Franzen</strain>
    </source>
</reference>
<dbReference type="Proteomes" id="UP000282876">
    <property type="component" value="Unassembled WGS sequence"/>
</dbReference>
<sequence>MILEFSEDLNKLYCYFSDKENTLKCYKMIVPSSKKIEKLNNTTIVSGVPYILPKLTYKSEDKEILLKCIHNNPYKYKYIKRMPRENFIELIDSYTCHIPIKPTLFTNFKESTIFLADFYFLVHKNALPVCCKKEKIFFNEAITNLNYQSLIFNYLSNYFIFKDFIVVKKEENFLIKYFHKTYFCDENLQMCEGIKVGFKNTDMIVRNGECINEYFLRLIYEFVKSKSIGVIVDNFEIAILYDDNHFIEDDKLLALPEKIR</sequence>
<evidence type="ECO:0000313" key="2">
    <source>
        <dbReference type="Proteomes" id="UP000282876"/>
    </source>
</evidence>